<dbReference type="EMBL" id="QQQW01000010">
    <property type="protein sequence ID" value="MXR43740.1"/>
    <property type="molecule type" value="Genomic_DNA"/>
</dbReference>
<dbReference type="AlphaFoldDB" id="A0ABD6IF78"/>
<evidence type="ECO:0008006" key="5">
    <source>
        <dbReference type="Google" id="ProtNLM"/>
    </source>
</evidence>
<name>A0ABD6IF78_MESHY</name>
<sequence>MKKIKNYLLFFPVLSSSFLLISCAEVSNFYIPENKVYKKENSSITQLLNNIYIERDKQKDAYIFQENNLNTTQLLEELKYSFSFYNPSLFKIDTTQSQDLKSYAKHTIYNNFTNNWLFILNNIKEFEFAFNPYSFSYSPYTEEKEDFENQPQTFLQIESEKFLFIKKQIVSENSYWDSQNIYYLIFDKNKILRLWTFEKDQKIYARLDFDLLVYKDNPNFIVSFIDEIHNKILNYSLKSKSEEIKRINANFQASEAQEIEALRENNNKLEKKEQKSEEEIEKQIKEIQASYKEKIQQAVDQINDKYLNIQSINEESKYNIFKNNYYISLNSSLNFLKNKWDFQKYSFRNISSEILQTNRNLKSLPTKSNSFLDVKDKNFLKYENHNFQIQKRNLASKMKFFSRTILVNRRGYND</sequence>
<evidence type="ECO:0000313" key="4">
    <source>
        <dbReference type="Proteomes" id="UP001193384"/>
    </source>
</evidence>
<reference evidence="3 4" key="1">
    <citation type="submission" date="2018-07" db="EMBL/GenBank/DDBJ databases">
        <title>Genetic characterization of Mycoplasma hyopneumoniae, M. hyorhinis and M. flocculare isolates through whole genome sequencing analysis: comparative analysis of sequence types and putative genes involved in virulence.</title>
        <authorList>
            <person name="Fourour S."/>
            <person name="Lucas P."/>
            <person name="Touzain F."/>
            <person name="Tocqueville V."/>
            <person name="Kempf I."/>
            <person name="Marois-Crehan C."/>
        </authorList>
    </citation>
    <scope>NUCLEOTIDE SEQUENCE [LARGE SCALE GENOMIC DNA]</scope>
    <source>
        <strain evidence="3 4">MHR389</strain>
    </source>
</reference>
<accession>A0ABD6IF78</accession>
<dbReference type="PROSITE" id="PS51257">
    <property type="entry name" value="PROKAR_LIPOPROTEIN"/>
    <property type="match status" value="1"/>
</dbReference>
<gene>
    <name evidence="3" type="ORF">DR101_02155</name>
</gene>
<protein>
    <recommendedName>
        <fullName evidence="5">Lipoprotein</fullName>
    </recommendedName>
</protein>
<evidence type="ECO:0000256" key="2">
    <source>
        <dbReference type="SAM" id="SignalP"/>
    </source>
</evidence>
<evidence type="ECO:0000256" key="1">
    <source>
        <dbReference type="SAM" id="Coils"/>
    </source>
</evidence>
<evidence type="ECO:0000313" key="3">
    <source>
        <dbReference type="EMBL" id="MXR43740.1"/>
    </source>
</evidence>
<organism evidence="3 4">
    <name type="scientific">Mesomycoplasma hyorhinis</name>
    <name type="common">Mycoplasma hyorhinis</name>
    <dbReference type="NCBI Taxonomy" id="2100"/>
    <lineage>
        <taxon>Bacteria</taxon>
        <taxon>Bacillati</taxon>
        <taxon>Mycoplasmatota</taxon>
        <taxon>Mycoplasmoidales</taxon>
        <taxon>Metamycoplasmataceae</taxon>
        <taxon>Mesomycoplasma</taxon>
    </lineage>
</organism>
<feature type="chain" id="PRO_5044853859" description="Lipoprotein" evidence="2">
    <location>
        <begin position="25"/>
        <end position="414"/>
    </location>
</feature>
<keyword evidence="2" id="KW-0732">Signal</keyword>
<feature type="coiled-coil region" evidence="1">
    <location>
        <begin position="237"/>
        <end position="297"/>
    </location>
</feature>
<feature type="signal peptide" evidence="2">
    <location>
        <begin position="1"/>
        <end position="24"/>
    </location>
</feature>
<proteinExistence type="predicted"/>
<dbReference type="NCBIfam" id="TIGR04313">
    <property type="entry name" value="aro_clust_Mycop"/>
    <property type="match status" value="1"/>
</dbReference>
<keyword evidence="1" id="KW-0175">Coiled coil</keyword>
<dbReference type="InterPro" id="IPR027593">
    <property type="entry name" value="Aro_clust"/>
</dbReference>
<comment type="caution">
    <text evidence="3">The sequence shown here is derived from an EMBL/GenBank/DDBJ whole genome shotgun (WGS) entry which is preliminary data.</text>
</comment>
<dbReference type="Proteomes" id="UP001193384">
    <property type="component" value="Unassembled WGS sequence"/>
</dbReference>